<gene>
    <name evidence="3" type="ORF">M408DRAFT_327017</name>
</gene>
<feature type="compositionally biased region" description="Low complexity" evidence="2">
    <location>
        <begin position="160"/>
        <end position="178"/>
    </location>
</feature>
<dbReference type="OrthoDB" id="272077at2759"/>
<feature type="compositionally biased region" description="Polar residues" evidence="2">
    <location>
        <begin position="204"/>
        <end position="213"/>
    </location>
</feature>
<name>A0A0C2XU96_SERVB</name>
<feature type="compositionally biased region" description="Basic and acidic residues" evidence="2">
    <location>
        <begin position="143"/>
        <end position="152"/>
    </location>
</feature>
<evidence type="ECO:0000313" key="3">
    <source>
        <dbReference type="EMBL" id="KIM32457.1"/>
    </source>
</evidence>
<keyword evidence="4" id="KW-1185">Reference proteome</keyword>
<dbReference type="Proteomes" id="UP000054097">
    <property type="component" value="Unassembled WGS sequence"/>
</dbReference>
<feature type="compositionally biased region" description="Polar residues" evidence="2">
    <location>
        <begin position="251"/>
        <end position="263"/>
    </location>
</feature>
<dbReference type="PANTHER" id="PTHR46430">
    <property type="entry name" value="PROTEIN SKT5-RELATED"/>
    <property type="match status" value="1"/>
</dbReference>
<keyword evidence="1" id="KW-0677">Repeat</keyword>
<dbReference type="InterPro" id="IPR006597">
    <property type="entry name" value="Sel1-like"/>
</dbReference>
<feature type="compositionally biased region" description="Low complexity" evidence="2">
    <location>
        <begin position="214"/>
        <end position="233"/>
    </location>
</feature>
<dbReference type="SMART" id="SM00671">
    <property type="entry name" value="SEL1"/>
    <property type="match status" value="7"/>
</dbReference>
<feature type="compositionally biased region" description="Low complexity" evidence="2">
    <location>
        <begin position="125"/>
        <end position="142"/>
    </location>
</feature>
<dbReference type="HOGENOM" id="CLU_000288_126_3_1"/>
<feature type="compositionally biased region" description="Basic and acidic residues" evidence="2">
    <location>
        <begin position="28"/>
        <end position="38"/>
    </location>
</feature>
<organism evidence="3 4">
    <name type="scientific">Serendipita vermifera MAFF 305830</name>
    <dbReference type="NCBI Taxonomy" id="933852"/>
    <lineage>
        <taxon>Eukaryota</taxon>
        <taxon>Fungi</taxon>
        <taxon>Dikarya</taxon>
        <taxon>Basidiomycota</taxon>
        <taxon>Agaricomycotina</taxon>
        <taxon>Agaricomycetes</taxon>
        <taxon>Sebacinales</taxon>
        <taxon>Serendipitaceae</taxon>
        <taxon>Serendipita</taxon>
    </lineage>
</organism>
<dbReference type="STRING" id="933852.A0A0C2XU96"/>
<evidence type="ECO:0000313" key="4">
    <source>
        <dbReference type="Proteomes" id="UP000054097"/>
    </source>
</evidence>
<feature type="compositionally biased region" description="Polar residues" evidence="2">
    <location>
        <begin position="39"/>
        <end position="67"/>
    </location>
</feature>
<dbReference type="InterPro" id="IPR011990">
    <property type="entry name" value="TPR-like_helical_dom_sf"/>
</dbReference>
<feature type="compositionally biased region" description="Pro residues" evidence="2">
    <location>
        <begin position="1"/>
        <end position="12"/>
    </location>
</feature>
<proteinExistence type="predicted"/>
<reference evidence="4" key="2">
    <citation type="submission" date="2015-01" db="EMBL/GenBank/DDBJ databases">
        <title>Evolutionary Origins and Diversification of the Mycorrhizal Mutualists.</title>
        <authorList>
            <consortium name="DOE Joint Genome Institute"/>
            <consortium name="Mycorrhizal Genomics Consortium"/>
            <person name="Kohler A."/>
            <person name="Kuo A."/>
            <person name="Nagy L.G."/>
            <person name="Floudas D."/>
            <person name="Copeland A."/>
            <person name="Barry K.W."/>
            <person name="Cichocki N."/>
            <person name="Veneault-Fourrey C."/>
            <person name="LaButti K."/>
            <person name="Lindquist E.A."/>
            <person name="Lipzen A."/>
            <person name="Lundell T."/>
            <person name="Morin E."/>
            <person name="Murat C."/>
            <person name="Riley R."/>
            <person name="Ohm R."/>
            <person name="Sun H."/>
            <person name="Tunlid A."/>
            <person name="Henrissat B."/>
            <person name="Grigoriev I.V."/>
            <person name="Hibbett D.S."/>
            <person name="Martin F."/>
        </authorList>
    </citation>
    <scope>NUCLEOTIDE SEQUENCE [LARGE SCALE GENOMIC DNA]</scope>
    <source>
        <strain evidence="4">MAFF 305830</strain>
    </source>
</reference>
<sequence>MSHPLPPLPPEAFEPDSSPQAGPMPLRKSQEYARRSLEMQRNSALNELTATTENMSLQQPNSVNSRDSAGRPLGENIETESNGHDSVGGRSRSSKELNRSPKKLARPMRKEVPNFEEFTPPPRMSSKAQQQQQGSPASAPRQSLDHGLDIKFADFNPNGASSAPPLSSSSAQNAASSRPRPPRTAPLEEPINPERRPRSLYPESMQSNLHPQITGQSHQTFPQQQQHQQWGSQSYPDHRDFNPPEGDGFYGNTTNYPYDQQQMEPGAYPQEARNPSPGLLDQSHLQPGNEAALLSNEQSLALYRANAKKSSNPEIVFEFAVFMLEASKSVVVPPADATYSNQLDIERANEKREGYVKEAMGLLKKIADRGHVLAQYTLADCYANGIGTVKNRQDFDRAFPLFVAAAKHNHVDAAYRAGACCEFGWGCRKDSNKAAHFYRAAASQQHPGAMFRLGQAEMNGELGLSKNPKEGVTWLKRSAEHATAEFPHALHELALCHENGVPNIIFVDLDYAAELLGQAAELGYAPSAFRLGECYEYGTMGCQADPALSIHYYNIAAQQNHRDACFSLTAWYLVGSPGVLPQSDTEAFLWAKRAADAGLAKAQYAVGYFFETGIGTPVSNADALAYFKLAAEQGDKRAITRLKGNPHTQPARDANGGPITPTYLRGEGIEAGGGGKGGKDCIIM</sequence>
<evidence type="ECO:0008006" key="5">
    <source>
        <dbReference type="Google" id="ProtNLM"/>
    </source>
</evidence>
<dbReference type="Pfam" id="PF08238">
    <property type="entry name" value="Sel1"/>
    <property type="match status" value="7"/>
</dbReference>
<dbReference type="InterPro" id="IPR051726">
    <property type="entry name" value="Chitin_Synth_Reg"/>
</dbReference>
<dbReference type="Gene3D" id="1.25.40.10">
    <property type="entry name" value="Tetratricopeptide repeat domain"/>
    <property type="match status" value="2"/>
</dbReference>
<dbReference type="PANTHER" id="PTHR46430:SF1">
    <property type="entry name" value="CHITIN SYNTHASE REGULATOR SKT5-RELATED"/>
    <property type="match status" value="1"/>
</dbReference>
<dbReference type="EMBL" id="KN824280">
    <property type="protein sequence ID" value="KIM32457.1"/>
    <property type="molecule type" value="Genomic_DNA"/>
</dbReference>
<evidence type="ECO:0000256" key="2">
    <source>
        <dbReference type="SAM" id="MobiDB-lite"/>
    </source>
</evidence>
<evidence type="ECO:0000256" key="1">
    <source>
        <dbReference type="ARBA" id="ARBA00022737"/>
    </source>
</evidence>
<feature type="region of interest" description="Disordered" evidence="2">
    <location>
        <begin position="1"/>
        <end position="284"/>
    </location>
</feature>
<reference evidence="3 4" key="1">
    <citation type="submission" date="2014-04" db="EMBL/GenBank/DDBJ databases">
        <authorList>
            <consortium name="DOE Joint Genome Institute"/>
            <person name="Kuo A."/>
            <person name="Zuccaro A."/>
            <person name="Kohler A."/>
            <person name="Nagy L.G."/>
            <person name="Floudas D."/>
            <person name="Copeland A."/>
            <person name="Barry K.W."/>
            <person name="Cichocki N."/>
            <person name="Veneault-Fourrey C."/>
            <person name="LaButti K."/>
            <person name="Lindquist E.A."/>
            <person name="Lipzen A."/>
            <person name="Lundell T."/>
            <person name="Morin E."/>
            <person name="Murat C."/>
            <person name="Sun H."/>
            <person name="Tunlid A."/>
            <person name="Henrissat B."/>
            <person name="Grigoriev I.V."/>
            <person name="Hibbett D.S."/>
            <person name="Martin F."/>
            <person name="Nordberg H.P."/>
            <person name="Cantor M.N."/>
            <person name="Hua S.X."/>
        </authorList>
    </citation>
    <scope>NUCLEOTIDE SEQUENCE [LARGE SCALE GENOMIC DNA]</scope>
    <source>
        <strain evidence="3 4">MAFF 305830</strain>
    </source>
</reference>
<dbReference type="SUPFAM" id="SSF81901">
    <property type="entry name" value="HCP-like"/>
    <property type="match status" value="1"/>
</dbReference>
<accession>A0A0C2XU96</accession>
<dbReference type="AlphaFoldDB" id="A0A0C2XU96"/>
<protein>
    <recommendedName>
        <fullName evidence="5">Chitin synthase activator</fullName>
    </recommendedName>
</protein>